<dbReference type="EMBL" id="JALKCG010000001">
    <property type="protein sequence ID" value="MCK0206457.1"/>
    <property type="molecule type" value="Genomic_DNA"/>
</dbReference>
<evidence type="ECO:0000313" key="2">
    <source>
        <dbReference type="EMBL" id="MCK0206457.1"/>
    </source>
</evidence>
<organism evidence="2 3">
    <name type="scientific">Ancylobacter koreensis</name>
    <dbReference type="NCBI Taxonomy" id="266121"/>
    <lineage>
        <taxon>Bacteria</taxon>
        <taxon>Pseudomonadati</taxon>
        <taxon>Pseudomonadota</taxon>
        <taxon>Alphaproteobacteria</taxon>
        <taxon>Hyphomicrobiales</taxon>
        <taxon>Xanthobacteraceae</taxon>
        <taxon>Ancylobacter</taxon>
    </lineage>
</organism>
<dbReference type="Proteomes" id="UP001202867">
    <property type="component" value="Unassembled WGS sequence"/>
</dbReference>
<protein>
    <submittedName>
        <fullName evidence="2">Uncharacterized protein</fullName>
    </submittedName>
</protein>
<evidence type="ECO:0000313" key="3">
    <source>
        <dbReference type="Proteomes" id="UP001202867"/>
    </source>
</evidence>
<evidence type="ECO:0000256" key="1">
    <source>
        <dbReference type="SAM" id="MobiDB-lite"/>
    </source>
</evidence>
<gene>
    <name evidence="2" type="ORF">MWN33_00240</name>
</gene>
<feature type="region of interest" description="Disordered" evidence="1">
    <location>
        <begin position="1"/>
        <end position="30"/>
    </location>
</feature>
<reference evidence="3" key="2">
    <citation type="submission" date="2023-07" db="EMBL/GenBank/DDBJ databases">
        <title>Ancylobacter moscoviensis sp. nov., facultatively methylotrophic bacteria from activated sludge and the reclassification of Starkeya novella (Starkey 1934) Kelly et al. 2000 as Ancylobacter novellus comb. nov., Starkeya koreensis Im et al. 2006 as Ancylobacter koreensis comb.nov., Angulomicrobium tetraedrale Vasil'eva et al. 1986 as Ancylobacter tetraedralis comb. nov., Angulomicrobium amanitiforme Fritz et al. 2004 as Ancylobacter amanitiformis comb. nov. and Methylorhabdus multivorans Doronina et al. 1996 as Ancylobacter multivorans comb. nov. and emended description of the genus Ancylobacter.</title>
        <authorList>
            <person name="Doronina N."/>
            <person name="Chemodurova A."/>
            <person name="Grouzdev D."/>
            <person name="Koziaeva V."/>
            <person name="Shi W."/>
            <person name="Wu L."/>
            <person name="Kaparullina E."/>
        </authorList>
    </citation>
    <scope>NUCLEOTIDE SEQUENCE [LARGE SCALE GENOMIC DNA]</scope>
    <source>
        <strain evidence="3">Jip08</strain>
    </source>
</reference>
<sequence length="247" mass="27742">MPQDPRRQVHAAQERPSSKRRREDRQASHRSEFLRRFHTYGLSVSIVSSDQPHYRGKTLHQRPRAKVTPNGDRSSQCAAQNNVWWFAIIDGVDVSSIGYDAETDTGSIVLDIRYGNEHLLAMQHVDFEGDRILRLQTYASNGFFGKAAPLVRLDAYGNAIWLETGYDLKISAEAAEVFLRTPTGRLFSESGDEADHAQILKSPEDRRARDAFIRGIFANPTTRYQEAVAEAELNIDYGASPIFGCAA</sequence>
<proteinExistence type="predicted"/>
<comment type="caution">
    <text evidence="2">The sequence shown here is derived from an EMBL/GenBank/DDBJ whole genome shotgun (WGS) entry which is preliminary data.</text>
</comment>
<feature type="region of interest" description="Disordered" evidence="1">
    <location>
        <begin position="52"/>
        <end position="74"/>
    </location>
</feature>
<name>A0ABT0DGQ1_9HYPH</name>
<feature type="compositionally biased region" description="Basic residues" evidence="1">
    <location>
        <begin position="54"/>
        <end position="65"/>
    </location>
</feature>
<keyword evidence="3" id="KW-1185">Reference proteome</keyword>
<reference evidence="2 3" key="1">
    <citation type="submission" date="2022-04" db="EMBL/GenBank/DDBJ databases">
        <authorList>
            <person name="Grouzdev D.S."/>
            <person name="Pantiukh K.S."/>
            <person name="Krutkina M.S."/>
        </authorList>
    </citation>
    <scope>NUCLEOTIDE SEQUENCE [LARGE SCALE GENOMIC DNA]</scope>
    <source>
        <strain evidence="2 3">Jip08</strain>
    </source>
</reference>
<accession>A0ABT0DGQ1</accession>